<evidence type="ECO:0000256" key="2">
    <source>
        <dbReference type="RuleBase" id="RU003971"/>
    </source>
</evidence>
<feature type="domain" description="Caspase family p20" evidence="5">
    <location>
        <begin position="366"/>
        <end position="500"/>
    </location>
</feature>
<dbReference type="PROSITE" id="PS50207">
    <property type="entry name" value="CASPASE_P10"/>
    <property type="match status" value="1"/>
</dbReference>
<feature type="domain" description="Caspase family p10" evidence="4">
    <location>
        <begin position="525"/>
        <end position="615"/>
    </location>
</feature>
<dbReference type="InterPro" id="IPR056260">
    <property type="entry name" value="Dredd_2nd"/>
</dbReference>
<dbReference type="EMBL" id="CAACVG010002169">
    <property type="protein sequence ID" value="VEN36104.1"/>
    <property type="molecule type" value="Genomic_DNA"/>
</dbReference>
<dbReference type="Proteomes" id="UP000410492">
    <property type="component" value="Unassembled WGS sequence"/>
</dbReference>
<proteinExistence type="inferred from homology"/>
<dbReference type="InterPro" id="IPR029030">
    <property type="entry name" value="Caspase-like_dom_sf"/>
</dbReference>
<dbReference type="SUPFAM" id="SSF52129">
    <property type="entry name" value="Caspase-like"/>
    <property type="match status" value="1"/>
</dbReference>
<keyword evidence="7" id="KW-1185">Reference proteome</keyword>
<dbReference type="SMART" id="SM00115">
    <property type="entry name" value="CASc"/>
    <property type="match status" value="1"/>
</dbReference>
<dbReference type="Pfam" id="PF00656">
    <property type="entry name" value="Peptidase_C14"/>
    <property type="match status" value="1"/>
</dbReference>
<evidence type="ECO:0000259" key="4">
    <source>
        <dbReference type="PROSITE" id="PS50207"/>
    </source>
</evidence>
<organism evidence="6 7">
    <name type="scientific">Callosobruchus maculatus</name>
    <name type="common">Southern cowpea weevil</name>
    <name type="synonym">Pulse bruchid</name>
    <dbReference type="NCBI Taxonomy" id="64391"/>
    <lineage>
        <taxon>Eukaryota</taxon>
        <taxon>Metazoa</taxon>
        <taxon>Ecdysozoa</taxon>
        <taxon>Arthropoda</taxon>
        <taxon>Hexapoda</taxon>
        <taxon>Insecta</taxon>
        <taxon>Pterygota</taxon>
        <taxon>Neoptera</taxon>
        <taxon>Endopterygota</taxon>
        <taxon>Coleoptera</taxon>
        <taxon>Polyphaga</taxon>
        <taxon>Cucujiformia</taxon>
        <taxon>Chrysomeloidea</taxon>
        <taxon>Chrysomelidae</taxon>
        <taxon>Bruchinae</taxon>
        <taxon>Bruchini</taxon>
        <taxon>Callosobruchus</taxon>
    </lineage>
</organism>
<protein>
    <submittedName>
        <fullName evidence="6">Uncharacterized protein</fullName>
    </submittedName>
</protein>
<feature type="compositionally biased region" description="Polar residues" evidence="3">
    <location>
        <begin position="26"/>
        <end position="43"/>
    </location>
</feature>
<dbReference type="Gene3D" id="3.40.50.1460">
    <property type="match status" value="1"/>
</dbReference>
<accession>A0A653BKU8</accession>
<comment type="similarity">
    <text evidence="1 2">Belongs to the peptidase C14A family.</text>
</comment>
<dbReference type="AlphaFoldDB" id="A0A653BKU8"/>
<dbReference type="InterPro" id="IPR056259">
    <property type="entry name" value="Dredd_N"/>
</dbReference>
<evidence type="ECO:0000313" key="7">
    <source>
        <dbReference type="Proteomes" id="UP000410492"/>
    </source>
</evidence>
<dbReference type="PANTHER" id="PTHR22576:SF41">
    <property type="entry name" value="CASPASE 14, APOPTOSIS-RELATED CYSTEINE PEPTIDASE"/>
    <property type="match status" value="1"/>
</dbReference>
<dbReference type="InterPro" id="IPR001309">
    <property type="entry name" value="Pept_C14_p20"/>
</dbReference>
<dbReference type="PRINTS" id="PR00376">
    <property type="entry name" value="IL1BCENZYME"/>
</dbReference>
<feature type="region of interest" description="Disordered" evidence="3">
    <location>
        <begin position="18"/>
        <end position="43"/>
    </location>
</feature>
<evidence type="ECO:0000313" key="6">
    <source>
        <dbReference type="EMBL" id="VEN36104.1"/>
    </source>
</evidence>
<dbReference type="GO" id="GO:0006508">
    <property type="term" value="P:proteolysis"/>
    <property type="evidence" value="ECO:0007669"/>
    <property type="project" value="InterPro"/>
</dbReference>
<evidence type="ECO:0000256" key="1">
    <source>
        <dbReference type="ARBA" id="ARBA00010134"/>
    </source>
</evidence>
<sequence length="618" mass="71205">MGNLFSSMSKYVSEGELSSDSESDFNVDNSADTKTTPSTSLNTADASLSKSVCLPDPQAIITLDKVSIIQKHLDEQDMISLVYLLFDQPLYALQEIALWRIEKDRQVLYEWASLSSGKGYIWKNQLLEALCILRNYHILKKLGYDKEHLINFLPHSPYATVYVNKLRKMLYIICEKLDSSKTEVLLEYVRKDYMHKSMELNEFNMDPIALELYLLYWESCDYIKQTNVENLMKAFKVMEEEQLYNILDSYHKSLQKPLDKQAYITSPEVGKPKKSARSQLGLSNEIPAVVGTSEEHASNLFHASLWDDPEEKGRRISTSVDNQQLNVRTDQALRVYRGLGDPESLETNLFEPTVEENNRFYINPENPGKILIINQEYFYTETMEQYRHLLPENSEQLERRIGTENDKMRLASTFKKFGFEPKIENDLKHMDMVDCIKKTVASITNESSLFVCILSHGNKGIVYGANSCRVPVSEIQDMICKPHLANKPKVLILQSCQGFQCFNLNDRKDQQEEFVESQSPLATDGATSLPHTANLLTFWATVPGYAAIRHKEKGSWFIQSLCEKVEAYQDKIHFLDICTRIRKDVAEKKWIKGAAEYKMCSEIQTTFLQDFFLPKMRL</sequence>
<evidence type="ECO:0000256" key="3">
    <source>
        <dbReference type="SAM" id="MobiDB-lite"/>
    </source>
</evidence>
<dbReference type="InterPro" id="IPR052039">
    <property type="entry name" value="Caspase-related_regulators"/>
</dbReference>
<dbReference type="PROSITE" id="PS50208">
    <property type="entry name" value="CASPASE_P20"/>
    <property type="match status" value="1"/>
</dbReference>
<dbReference type="Pfam" id="PF23725">
    <property type="entry name" value="Dredd_N"/>
    <property type="match status" value="1"/>
</dbReference>
<dbReference type="InterPro" id="IPR015917">
    <property type="entry name" value="Pept_C14A"/>
</dbReference>
<name>A0A653BKU8_CALMS</name>
<dbReference type="GO" id="GO:0004197">
    <property type="term" value="F:cysteine-type endopeptidase activity"/>
    <property type="evidence" value="ECO:0007669"/>
    <property type="project" value="InterPro"/>
</dbReference>
<dbReference type="InterPro" id="IPR002138">
    <property type="entry name" value="Pept_C14_p10"/>
</dbReference>
<dbReference type="OrthoDB" id="6044770at2759"/>
<dbReference type="InterPro" id="IPR011600">
    <property type="entry name" value="Pept_C14_caspase"/>
</dbReference>
<dbReference type="Pfam" id="PF23724">
    <property type="entry name" value="Dredd_2nd"/>
    <property type="match status" value="1"/>
</dbReference>
<gene>
    <name evidence="6" type="ORF">CALMAC_LOCUS1820</name>
</gene>
<evidence type="ECO:0000259" key="5">
    <source>
        <dbReference type="PROSITE" id="PS50208"/>
    </source>
</evidence>
<dbReference type="PANTHER" id="PTHR22576">
    <property type="entry name" value="MUCOSA ASSOCIATED LYMPHOID TISSUE LYMPHOMA TRANSLOCATION PROTEIN 1/PARACASPASE"/>
    <property type="match status" value="1"/>
</dbReference>
<reference evidence="6 7" key="1">
    <citation type="submission" date="2019-01" db="EMBL/GenBank/DDBJ databases">
        <authorList>
            <person name="Sayadi A."/>
        </authorList>
    </citation>
    <scope>NUCLEOTIDE SEQUENCE [LARGE SCALE GENOMIC DNA]</scope>
</reference>